<name>A0ABV0TFA2_9TELE</name>
<evidence type="ECO:0000313" key="2">
    <source>
        <dbReference type="Proteomes" id="UP001482620"/>
    </source>
</evidence>
<reference evidence="1 2" key="1">
    <citation type="submission" date="2021-06" db="EMBL/GenBank/DDBJ databases">
        <authorList>
            <person name="Palmer J.M."/>
        </authorList>
    </citation>
    <scope>NUCLEOTIDE SEQUENCE [LARGE SCALE GENOMIC DNA]</scope>
    <source>
        <strain evidence="2">if_2019</strain>
        <tissue evidence="1">Muscle</tissue>
    </source>
</reference>
<gene>
    <name evidence="1" type="ORF">ILYODFUR_000991</name>
</gene>
<protein>
    <submittedName>
        <fullName evidence="1">Uncharacterized protein</fullName>
    </submittedName>
</protein>
<proteinExistence type="predicted"/>
<organism evidence="1 2">
    <name type="scientific">Ilyodon furcidens</name>
    <name type="common">goldbreast splitfin</name>
    <dbReference type="NCBI Taxonomy" id="33524"/>
    <lineage>
        <taxon>Eukaryota</taxon>
        <taxon>Metazoa</taxon>
        <taxon>Chordata</taxon>
        <taxon>Craniata</taxon>
        <taxon>Vertebrata</taxon>
        <taxon>Euteleostomi</taxon>
        <taxon>Actinopterygii</taxon>
        <taxon>Neopterygii</taxon>
        <taxon>Teleostei</taxon>
        <taxon>Neoteleostei</taxon>
        <taxon>Acanthomorphata</taxon>
        <taxon>Ovalentaria</taxon>
        <taxon>Atherinomorphae</taxon>
        <taxon>Cyprinodontiformes</taxon>
        <taxon>Goodeidae</taxon>
        <taxon>Ilyodon</taxon>
    </lineage>
</organism>
<evidence type="ECO:0000313" key="1">
    <source>
        <dbReference type="EMBL" id="MEQ2231489.1"/>
    </source>
</evidence>
<keyword evidence="2" id="KW-1185">Reference proteome</keyword>
<dbReference type="EMBL" id="JAHRIQ010034797">
    <property type="protein sequence ID" value="MEQ2231489.1"/>
    <property type="molecule type" value="Genomic_DNA"/>
</dbReference>
<dbReference type="Proteomes" id="UP001482620">
    <property type="component" value="Unassembled WGS sequence"/>
</dbReference>
<sequence length="79" mass="8808">MVVRGRAEHHFNQTGFFLFASGSRGSWCLSRAVIGREARSGSAWPLDVAVGNLRSDLFFVWRLAGRRSFRSVFCSAAVE</sequence>
<comment type="caution">
    <text evidence="1">The sequence shown here is derived from an EMBL/GenBank/DDBJ whole genome shotgun (WGS) entry which is preliminary data.</text>
</comment>
<accession>A0ABV0TFA2</accession>